<dbReference type="PANTHER" id="PTHR47738:SF1">
    <property type="entry name" value="NITROGEN REGULATORY PROTEIN"/>
    <property type="match status" value="1"/>
</dbReference>
<dbReference type="AlphaFoldDB" id="S9S4Q9"/>
<reference evidence="2 3" key="1">
    <citation type="submission" date="2013-04" db="EMBL/GenBank/DDBJ databases">
        <authorList>
            <person name="Kuznetsov B."/>
            <person name="Ivanovsky R."/>
        </authorList>
    </citation>
    <scope>NUCLEOTIDE SEQUENCE [LARGE SCALE GENOMIC DNA]</scope>
    <source>
        <strain evidence="2 3">MGU-K5</strain>
    </source>
</reference>
<name>S9S4Q9_MAGFU</name>
<keyword evidence="2" id="KW-0808">Transferase</keyword>
<dbReference type="Proteomes" id="UP000015350">
    <property type="component" value="Unassembled WGS sequence"/>
</dbReference>
<dbReference type="GO" id="GO:0016740">
    <property type="term" value="F:transferase activity"/>
    <property type="evidence" value="ECO:0007669"/>
    <property type="project" value="UniProtKB-KW"/>
</dbReference>
<dbReference type="Gene3D" id="3.40.930.10">
    <property type="entry name" value="Mannitol-specific EII, Chain A"/>
    <property type="match status" value="1"/>
</dbReference>
<evidence type="ECO:0000313" key="3">
    <source>
        <dbReference type="Proteomes" id="UP000015350"/>
    </source>
</evidence>
<evidence type="ECO:0000259" key="1">
    <source>
        <dbReference type="PROSITE" id="PS51094"/>
    </source>
</evidence>
<dbReference type="Pfam" id="PF00359">
    <property type="entry name" value="PTS_EIIA_2"/>
    <property type="match status" value="1"/>
</dbReference>
<dbReference type="InterPro" id="IPR002178">
    <property type="entry name" value="PTS_EIIA_type-2_dom"/>
</dbReference>
<protein>
    <submittedName>
        <fullName evidence="2">Phosphotransferase system nitrogen regulatory IIA component</fullName>
    </submittedName>
</protein>
<dbReference type="PATRIC" id="fig|1316936.3.peg.2681"/>
<dbReference type="OrthoDB" id="95460at2"/>
<sequence>MVGTDVLRRTAGESLAAPVSSKVVDIITPHCILSNLGVGSKKAVLSCLARHAAEISGLTQDEIYRALIVREKMGSTGVGAGVAIPHARLSGLDTLVVIFARLARPIDFDSVDDQPVDLLFLLLSPEREVALHLKALSKISRLLHDPVLCRSLRQAEGRDGLGAVLVDKLST</sequence>
<feature type="domain" description="PTS EIIA type-2" evidence="1">
    <location>
        <begin position="25"/>
        <end position="168"/>
    </location>
</feature>
<dbReference type="InterPro" id="IPR016152">
    <property type="entry name" value="PTrfase/Anion_transptr"/>
</dbReference>
<dbReference type="EMBL" id="AQPH01000059">
    <property type="protein sequence ID" value="EPY00942.1"/>
    <property type="molecule type" value="Genomic_DNA"/>
</dbReference>
<dbReference type="PROSITE" id="PS51094">
    <property type="entry name" value="PTS_EIIA_TYPE_2"/>
    <property type="match status" value="1"/>
</dbReference>
<accession>S9S4Q9</accession>
<dbReference type="SUPFAM" id="SSF55804">
    <property type="entry name" value="Phoshotransferase/anion transport protein"/>
    <property type="match status" value="1"/>
</dbReference>
<dbReference type="PROSITE" id="PS00372">
    <property type="entry name" value="PTS_EIIA_TYPE_2_HIS"/>
    <property type="match status" value="1"/>
</dbReference>
<dbReference type="PANTHER" id="PTHR47738">
    <property type="entry name" value="PTS SYSTEM FRUCTOSE-LIKE EIIA COMPONENT-RELATED"/>
    <property type="match status" value="1"/>
</dbReference>
<proteinExistence type="predicted"/>
<dbReference type="RefSeq" id="WP_021132987.1">
    <property type="nucleotide sequence ID" value="NZ_AQPH01000059.1"/>
</dbReference>
<evidence type="ECO:0000313" key="2">
    <source>
        <dbReference type="EMBL" id="EPY00942.1"/>
    </source>
</evidence>
<comment type="caution">
    <text evidence="2">The sequence shown here is derived from an EMBL/GenBank/DDBJ whole genome shotgun (WGS) entry which is preliminary data.</text>
</comment>
<dbReference type="CDD" id="cd00211">
    <property type="entry name" value="PTS_IIA_fru"/>
    <property type="match status" value="1"/>
</dbReference>
<dbReference type="InterPro" id="IPR051541">
    <property type="entry name" value="PTS_SugarTrans_NitroReg"/>
</dbReference>
<dbReference type="eggNOG" id="COG1762">
    <property type="taxonomic scope" value="Bacteria"/>
</dbReference>
<dbReference type="GO" id="GO:0030295">
    <property type="term" value="F:protein kinase activator activity"/>
    <property type="evidence" value="ECO:0007669"/>
    <property type="project" value="TreeGrafter"/>
</dbReference>
<dbReference type="STRING" id="1316936.K678_13428"/>
<organism evidence="2 3">
    <name type="scientific">Magnetospirillum fulvum MGU-K5</name>
    <dbReference type="NCBI Taxonomy" id="1316936"/>
    <lineage>
        <taxon>Bacteria</taxon>
        <taxon>Pseudomonadati</taxon>
        <taxon>Pseudomonadota</taxon>
        <taxon>Alphaproteobacteria</taxon>
        <taxon>Rhodospirillales</taxon>
        <taxon>Rhodospirillaceae</taxon>
        <taxon>Magnetospirillum</taxon>
    </lineage>
</organism>
<gene>
    <name evidence="2" type="ORF">K678_13428</name>
</gene>